<feature type="region of interest" description="Disordered" evidence="1">
    <location>
        <begin position="1"/>
        <end position="21"/>
    </location>
</feature>
<dbReference type="AlphaFoldDB" id="J3MFR4"/>
<sequence>MSLLVSHCSQGRTTPSDSTGEETFGSAIGVSSLVLSTTSRLLKLVSLLSPSKEEKSVSSTFDRKSSKYCSASSV</sequence>
<dbReference type="Proteomes" id="UP000006038">
    <property type="component" value="Chromosome 6"/>
</dbReference>
<feature type="region of interest" description="Disordered" evidence="1">
    <location>
        <begin position="53"/>
        <end position="74"/>
    </location>
</feature>
<evidence type="ECO:0000313" key="2">
    <source>
        <dbReference type="EnsemblPlants" id="OB06G28580.1"/>
    </source>
</evidence>
<dbReference type="HOGENOM" id="CLU_2695147_0_0_1"/>
<feature type="compositionally biased region" description="Polar residues" evidence="1">
    <location>
        <begin position="7"/>
        <end position="18"/>
    </location>
</feature>
<organism evidence="2">
    <name type="scientific">Oryza brachyantha</name>
    <name type="common">malo sina</name>
    <dbReference type="NCBI Taxonomy" id="4533"/>
    <lineage>
        <taxon>Eukaryota</taxon>
        <taxon>Viridiplantae</taxon>
        <taxon>Streptophyta</taxon>
        <taxon>Embryophyta</taxon>
        <taxon>Tracheophyta</taxon>
        <taxon>Spermatophyta</taxon>
        <taxon>Magnoliopsida</taxon>
        <taxon>Liliopsida</taxon>
        <taxon>Poales</taxon>
        <taxon>Poaceae</taxon>
        <taxon>BOP clade</taxon>
        <taxon>Oryzoideae</taxon>
        <taxon>Oryzeae</taxon>
        <taxon>Oryzinae</taxon>
        <taxon>Oryza</taxon>
    </lineage>
</organism>
<evidence type="ECO:0000313" key="3">
    <source>
        <dbReference type="Proteomes" id="UP000006038"/>
    </source>
</evidence>
<reference evidence="2" key="2">
    <citation type="submission" date="2013-04" db="UniProtKB">
        <authorList>
            <consortium name="EnsemblPlants"/>
        </authorList>
    </citation>
    <scope>IDENTIFICATION</scope>
</reference>
<feature type="compositionally biased region" description="Basic and acidic residues" evidence="1">
    <location>
        <begin position="53"/>
        <end position="65"/>
    </location>
</feature>
<dbReference type="Gramene" id="OB06G28580.1">
    <property type="protein sequence ID" value="OB06G28580.1"/>
    <property type="gene ID" value="OB06G28580"/>
</dbReference>
<accession>J3MFR4</accession>
<protein>
    <submittedName>
        <fullName evidence="2">Uncharacterized protein</fullName>
    </submittedName>
</protein>
<keyword evidence="3" id="KW-1185">Reference proteome</keyword>
<evidence type="ECO:0000256" key="1">
    <source>
        <dbReference type="SAM" id="MobiDB-lite"/>
    </source>
</evidence>
<reference evidence="2" key="1">
    <citation type="journal article" date="2013" name="Nat. Commun.">
        <title>Whole-genome sequencing of Oryza brachyantha reveals mechanisms underlying Oryza genome evolution.</title>
        <authorList>
            <person name="Chen J."/>
            <person name="Huang Q."/>
            <person name="Gao D."/>
            <person name="Wang J."/>
            <person name="Lang Y."/>
            <person name="Liu T."/>
            <person name="Li B."/>
            <person name="Bai Z."/>
            <person name="Luis Goicoechea J."/>
            <person name="Liang C."/>
            <person name="Chen C."/>
            <person name="Zhang W."/>
            <person name="Sun S."/>
            <person name="Liao Y."/>
            <person name="Zhang X."/>
            <person name="Yang L."/>
            <person name="Song C."/>
            <person name="Wang M."/>
            <person name="Shi J."/>
            <person name="Liu G."/>
            <person name="Liu J."/>
            <person name="Zhou H."/>
            <person name="Zhou W."/>
            <person name="Yu Q."/>
            <person name="An N."/>
            <person name="Chen Y."/>
            <person name="Cai Q."/>
            <person name="Wang B."/>
            <person name="Liu B."/>
            <person name="Min J."/>
            <person name="Huang Y."/>
            <person name="Wu H."/>
            <person name="Li Z."/>
            <person name="Zhang Y."/>
            <person name="Yin Y."/>
            <person name="Song W."/>
            <person name="Jiang J."/>
            <person name="Jackson S.A."/>
            <person name="Wing R.A."/>
            <person name="Wang J."/>
            <person name="Chen M."/>
        </authorList>
    </citation>
    <scope>NUCLEOTIDE SEQUENCE [LARGE SCALE GENOMIC DNA]</scope>
    <source>
        <strain evidence="2">cv. IRGC 101232</strain>
    </source>
</reference>
<dbReference type="EnsemblPlants" id="OB06G28580.1">
    <property type="protein sequence ID" value="OB06G28580.1"/>
    <property type="gene ID" value="OB06G28580"/>
</dbReference>
<name>J3MFR4_ORYBR</name>
<proteinExistence type="predicted"/>